<accession>A0ABR2VLM8</accession>
<dbReference type="Proteomes" id="UP001479436">
    <property type="component" value="Unassembled WGS sequence"/>
</dbReference>
<sequence>MSLQAGIIEDGLHASTVIISDLGAVDVTGVGRQSVSASGKYGINGGFFVPEARPERLLSIAFSRGAPVPHGGHMNGDEKRPKKRGTMICYETSKGELKVEVAVLVELSEFQKSLKARDPKANIVWAIGGYSLHLRKNGTDKVFLDCLKKDEETQGITGVDYGRFTQRSAIGFRNADRKVVLASFHCLSVLEVRRIMKHAYQCDIAIMLDGGGSSQIAGKSSSDKAVKVNYSKVGSYERPIFSMVTVETSDWVDVGRLISDKIPISDDIIQKRVQKDKCGGKK</sequence>
<proteinExistence type="predicted"/>
<evidence type="ECO:0000313" key="2">
    <source>
        <dbReference type="EMBL" id="KAK9679076.1"/>
    </source>
</evidence>
<keyword evidence="3" id="KW-1185">Reference proteome</keyword>
<gene>
    <name evidence="2" type="ORF">K7432_016427</name>
</gene>
<reference evidence="2 3" key="1">
    <citation type="submission" date="2023-04" db="EMBL/GenBank/DDBJ databases">
        <title>Genome of Basidiobolus ranarum AG-B5.</title>
        <authorList>
            <person name="Stajich J.E."/>
            <person name="Carter-House D."/>
            <person name="Gryganskyi A."/>
        </authorList>
    </citation>
    <scope>NUCLEOTIDE SEQUENCE [LARGE SCALE GENOMIC DNA]</scope>
    <source>
        <strain evidence="2 3">AG-B5</strain>
    </source>
</reference>
<protein>
    <recommendedName>
        <fullName evidence="1">Phosphodiester glycosidase domain-containing protein</fullName>
    </recommendedName>
</protein>
<feature type="domain" description="Phosphodiester glycosidase" evidence="1">
    <location>
        <begin position="41"/>
        <end position="245"/>
    </location>
</feature>
<evidence type="ECO:0000259" key="1">
    <source>
        <dbReference type="Pfam" id="PF09992"/>
    </source>
</evidence>
<comment type="caution">
    <text evidence="2">The sequence shown here is derived from an EMBL/GenBank/DDBJ whole genome shotgun (WGS) entry which is preliminary data.</text>
</comment>
<organism evidence="2 3">
    <name type="scientific">Basidiobolus ranarum</name>
    <dbReference type="NCBI Taxonomy" id="34480"/>
    <lineage>
        <taxon>Eukaryota</taxon>
        <taxon>Fungi</taxon>
        <taxon>Fungi incertae sedis</taxon>
        <taxon>Zoopagomycota</taxon>
        <taxon>Entomophthoromycotina</taxon>
        <taxon>Basidiobolomycetes</taxon>
        <taxon>Basidiobolales</taxon>
        <taxon>Basidiobolaceae</taxon>
        <taxon>Basidiobolus</taxon>
    </lineage>
</organism>
<dbReference type="InterPro" id="IPR018711">
    <property type="entry name" value="NAGPA"/>
</dbReference>
<name>A0ABR2VLM8_9FUNG</name>
<evidence type="ECO:0000313" key="3">
    <source>
        <dbReference type="Proteomes" id="UP001479436"/>
    </source>
</evidence>
<dbReference type="EMBL" id="JASJQH010009577">
    <property type="protein sequence ID" value="KAK9679076.1"/>
    <property type="molecule type" value="Genomic_DNA"/>
</dbReference>
<dbReference type="Pfam" id="PF09992">
    <property type="entry name" value="NAGPA"/>
    <property type="match status" value="1"/>
</dbReference>